<feature type="non-terminal residue" evidence="12">
    <location>
        <position position="1"/>
    </location>
</feature>
<dbReference type="SMART" id="SM00408">
    <property type="entry name" value="IGc2"/>
    <property type="match status" value="4"/>
</dbReference>
<dbReference type="InterPro" id="IPR007110">
    <property type="entry name" value="Ig-like_dom"/>
</dbReference>
<feature type="compositionally biased region" description="Polar residues" evidence="9">
    <location>
        <begin position="1342"/>
        <end position="1352"/>
    </location>
</feature>
<evidence type="ECO:0000256" key="8">
    <source>
        <dbReference type="ARBA" id="ARBA00023319"/>
    </source>
</evidence>
<dbReference type="Gene3D" id="2.60.40.10">
    <property type="entry name" value="Immunoglobulins"/>
    <property type="match status" value="7"/>
</dbReference>
<dbReference type="FunFam" id="2.60.40.10:FF:000948">
    <property type="entry name" value="Roundabout 1"/>
    <property type="match status" value="1"/>
</dbReference>
<feature type="domain" description="Fibronectin type-III" evidence="11">
    <location>
        <begin position="510"/>
        <end position="605"/>
    </location>
</feature>
<comment type="subcellular location">
    <subcellularLocation>
        <location evidence="1">Membrane</location>
        <topology evidence="1">Single-pass membrane protein</topology>
    </subcellularLocation>
</comment>
<feature type="region of interest" description="Disordered" evidence="9">
    <location>
        <begin position="886"/>
        <end position="921"/>
    </location>
</feature>
<evidence type="ECO:0000259" key="10">
    <source>
        <dbReference type="PROSITE" id="PS50835"/>
    </source>
</evidence>
<keyword evidence="8" id="KW-0393">Immunoglobulin domain</keyword>
<feature type="domain" description="Ig-like" evidence="10">
    <location>
        <begin position="3"/>
        <end position="92"/>
    </location>
</feature>
<feature type="domain" description="Ig-like" evidence="10">
    <location>
        <begin position="285"/>
        <end position="372"/>
    </location>
</feature>
<keyword evidence="6" id="KW-0472">Membrane</keyword>
<dbReference type="InterPro" id="IPR013098">
    <property type="entry name" value="Ig_I-set"/>
</dbReference>
<dbReference type="Proteomes" id="UP000502823">
    <property type="component" value="Unassembled WGS sequence"/>
</dbReference>
<dbReference type="InterPro" id="IPR003598">
    <property type="entry name" value="Ig_sub2"/>
</dbReference>
<dbReference type="FunFam" id="2.60.40.10:FF:000008">
    <property type="entry name" value="roundabout homolog 2 isoform X2"/>
    <property type="match status" value="2"/>
</dbReference>
<protein>
    <recommendedName>
        <fullName evidence="14">Roundabout-like protein</fullName>
    </recommendedName>
</protein>
<dbReference type="InterPro" id="IPR013783">
    <property type="entry name" value="Ig-like_fold"/>
</dbReference>
<evidence type="ECO:0000313" key="13">
    <source>
        <dbReference type="Proteomes" id="UP000502823"/>
    </source>
</evidence>
<dbReference type="GO" id="GO:0007411">
    <property type="term" value="P:axon guidance"/>
    <property type="evidence" value="ECO:0007669"/>
    <property type="project" value="TreeGrafter"/>
</dbReference>
<dbReference type="InterPro" id="IPR003961">
    <property type="entry name" value="FN3_dom"/>
</dbReference>
<dbReference type="SUPFAM" id="SSF48726">
    <property type="entry name" value="Immunoglobulin"/>
    <property type="match status" value="4"/>
</dbReference>
<keyword evidence="7" id="KW-1015">Disulfide bond</keyword>
<feature type="domain" description="Ig-like" evidence="10">
    <location>
        <begin position="186"/>
        <end position="278"/>
    </location>
</feature>
<dbReference type="PROSITE" id="PS50835">
    <property type="entry name" value="IG_LIKE"/>
    <property type="match status" value="4"/>
</dbReference>
<dbReference type="PANTHER" id="PTHR10075:SF100">
    <property type="entry name" value="FASCICLIN-2"/>
    <property type="match status" value="1"/>
</dbReference>
<dbReference type="InterPro" id="IPR003599">
    <property type="entry name" value="Ig_sub"/>
</dbReference>
<evidence type="ECO:0000256" key="5">
    <source>
        <dbReference type="ARBA" id="ARBA00022989"/>
    </source>
</evidence>
<feature type="compositionally biased region" description="Pro residues" evidence="9">
    <location>
        <begin position="982"/>
        <end position="992"/>
    </location>
</feature>
<sequence length="1452" mass="155323">LRDEFRPVPKDTRVAAGETALLECGPPKGHPEPSLVWRKNGQPIDIEASKRVRVVDGGNLMIADVRPGDEGKYQCVAQNMVGVRESDPATLTVHVKPFFSQEPSDVTVLEGQSVQFQCRVGGDPDPNILWRRDDGKMPIGRAQILDDRSLRIENVESADEGIYICDAENLVGSLSARASLTVHSAPTFTTKPQDQKVGLNGLASFECVATGNPPPSVFWTKEGSQVLMFPGNAYGHLHVTPEGTLKIQGVQREDAGFLVCSALSVAGSTTVRAFLQVTSVDDVPPPIVQIGPANQTLPLQSVATLPCQAIGTPQPRIRWYKNGSPLISQGPRIKVLDSGTLHIDDLQLTDSGLYTCTASSESGETSWSASLTVEKTAAPNLHRMPDPSTYPSPPPQPHILNTTQSSVTLSWHQATKTKPGASPLIGYTVEYFSSDLQTGWVVAANRVTADTITIGDLKPDTSYVFLVRAENSHGLSVPSPVSEVARTLGADRRSVPQYELDEARVRLGTKVVQLRDVQPISSTSVRLIWDILVGETYVEGFYIRFRDVSGGSQQYNMVTVLNAGSTSYTVANLRKFTKYEFFLVPFFKSIEGQPSNSKYVQTAEDGKQRNTLRSYAQLLNLFAPMHSGKWWPPKRRCTKKVKHSRNKIQIKGNGSKILAQMTLNATSTSVLLNNLTTGGSYTARVVAYTRVGVGPFSAPVALIMDPALLHQYPPRAHPSEGEDGSSVVRETWFLLLIGGTVLTLVLAFVGMLYLRRRQTLSKELGHLNVPVVNANDISQLNLMNGKETLWIDRGWRPANEDSTGICVETKLLNNQATNHDLNSSATDYAEVDTRNLTTFYSNCRAKEPDIPAPYATTTLINSMCRRENMDTSQLFAPITVGGPVGGEAKTSSSSDSCVKPDLSSLDTNPELGNKSSSSPSSEIGSVYIVCVPDDSGLPVRRVQPGSVAGCRKFFGPSHSAINSVGGQQAQGQTVLPNWSEFLPPPPEHPPPSAAGSDTNPISRLLVPLPNSNPNPGNTGNREVSPNFHPSGQGFNPNSPLLAKRSSCSREGTPVSHTVHSVGESALGATPPLPPIRGGSSCGSNNGYSTGWVPGTGACADGAVYNNYGGDSRGASTARYALLPPQQHPPPVPSFPLGFGSGANSTGGSSSHSVHSNMYHPYTAQQQQAQQGCQTFGDSAYQQNYQSQLQTAGELTQLASYNAIDRGIQSSLPSLAGESLVARLHVQGVPLDLGTNGEWDAPDSSSDCEQRWRSPGGAVGGGEGSTTAGSWDDDHASCSSGNASDTCCSCSESSCLYADTAEVMAQHTQSCSHLASNCRHPRRPSHQRNSGSGPAGCGRPVSPSYSTDSNYSCAQPPHARPPHRVQYQRGEPSSHQQTHRDETPAYAKPNYPTSQSSCNNTLSNSSQRHHALTGSGNAFANGGGCTTSTSSLGDSSDIHALHNSATTTANPVR</sequence>
<feature type="compositionally biased region" description="Low complexity" evidence="9">
    <location>
        <begin position="1004"/>
        <end position="1017"/>
    </location>
</feature>
<dbReference type="GO" id="GO:0030424">
    <property type="term" value="C:axon"/>
    <property type="evidence" value="ECO:0007669"/>
    <property type="project" value="TreeGrafter"/>
</dbReference>
<evidence type="ECO:0000256" key="7">
    <source>
        <dbReference type="ARBA" id="ARBA00023157"/>
    </source>
</evidence>
<dbReference type="InParanoid" id="A0A6L2PB09"/>
<dbReference type="GO" id="GO:0098632">
    <property type="term" value="F:cell-cell adhesion mediator activity"/>
    <property type="evidence" value="ECO:0007669"/>
    <property type="project" value="TreeGrafter"/>
</dbReference>
<dbReference type="FunCoup" id="A0A6L2PB09">
    <property type="interactions" value="247"/>
</dbReference>
<evidence type="ECO:0000313" key="12">
    <source>
        <dbReference type="EMBL" id="GFG28560.1"/>
    </source>
</evidence>
<dbReference type="CDD" id="cd00063">
    <property type="entry name" value="FN3"/>
    <property type="match status" value="3"/>
</dbReference>
<feature type="domain" description="Ig-like" evidence="10">
    <location>
        <begin position="97"/>
        <end position="181"/>
    </location>
</feature>
<evidence type="ECO:0000256" key="1">
    <source>
        <dbReference type="ARBA" id="ARBA00004167"/>
    </source>
</evidence>
<dbReference type="SMART" id="SM00060">
    <property type="entry name" value="FN3"/>
    <property type="match status" value="2"/>
</dbReference>
<keyword evidence="2" id="KW-0812">Transmembrane</keyword>
<feature type="compositionally biased region" description="Polar residues" evidence="9">
    <location>
        <begin position="1442"/>
        <end position="1452"/>
    </location>
</feature>
<feature type="region of interest" description="Disordered" evidence="9">
    <location>
        <begin position="1234"/>
        <end position="1267"/>
    </location>
</feature>
<evidence type="ECO:0000256" key="4">
    <source>
        <dbReference type="ARBA" id="ARBA00022737"/>
    </source>
</evidence>
<keyword evidence="4" id="KW-0677">Repeat</keyword>
<dbReference type="FunFam" id="2.60.40.10:FF:001807">
    <property type="entry name" value="Roundabout 1, isoform A"/>
    <property type="match status" value="1"/>
</dbReference>
<dbReference type="InterPro" id="IPR036116">
    <property type="entry name" value="FN3_sf"/>
</dbReference>
<dbReference type="GO" id="GO:0007156">
    <property type="term" value="P:homophilic cell adhesion via plasma membrane adhesion molecules"/>
    <property type="evidence" value="ECO:0007669"/>
    <property type="project" value="TreeGrafter"/>
</dbReference>
<feature type="domain" description="Fibronectin type-III" evidence="11">
    <location>
        <begin position="612"/>
        <end position="707"/>
    </location>
</feature>
<proteinExistence type="predicted"/>
<organism evidence="12 13">
    <name type="scientific">Coptotermes formosanus</name>
    <name type="common">Formosan subterranean termite</name>
    <dbReference type="NCBI Taxonomy" id="36987"/>
    <lineage>
        <taxon>Eukaryota</taxon>
        <taxon>Metazoa</taxon>
        <taxon>Ecdysozoa</taxon>
        <taxon>Arthropoda</taxon>
        <taxon>Hexapoda</taxon>
        <taxon>Insecta</taxon>
        <taxon>Pterygota</taxon>
        <taxon>Neoptera</taxon>
        <taxon>Polyneoptera</taxon>
        <taxon>Dictyoptera</taxon>
        <taxon>Blattodea</taxon>
        <taxon>Blattoidea</taxon>
        <taxon>Termitoidae</taxon>
        <taxon>Rhinotermitidae</taxon>
        <taxon>Coptotermes</taxon>
    </lineage>
</organism>
<evidence type="ECO:0000256" key="2">
    <source>
        <dbReference type="ARBA" id="ARBA00022692"/>
    </source>
</evidence>
<feature type="compositionally biased region" description="Polar residues" evidence="9">
    <location>
        <begin position="1390"/>
        <end position="1405"/>
    </location>
</feature>
<evidence type="ECO:0000256" key="6">
    <source>
        <dbReference type="ARBA" id="ARBA00023136"/>
    </source>
</evidence>
<evidence type="ECO:0008006" key="14">
    <source>
        <dbReference type="Google" id="ProtNLM"/>
    </source>
</evidence>
<dbReference type="GO" id="GO:0070593">
    <property type="term" value="P:dendrite self-avoidance"/>
    <property type="evidence" value="ECO:0007669"/>
    <property type="project" value="TreeGrafter"/>
</dbReference>
<keyword evidence="3" id="KW-0732">Signal</keyword>
<feature type="compositionally biased region" description="Polar residues" evidence="9">
    <location>
        <begin position="1018"/>
        <end position="1038"/>
    </location>
</feature>
<dbReference type="InterPro" id="IPR036179">
    <property type="entry name" value="Ig-like_dom_sf"/>
</dbReference>
<dbReference type="Pfam" id="PF00041">
    <property type="entry name" value="fn3"/>
    <property type="match status" value="1"/>
</dbReference>
<dbReference type="SMART" id="SM00409">
    <property type="entry name" value="IG"/>
    <property type="match status" value="4"/>
</dbReference>
<dbReference type="FunFam" id="2.60.40.10:FF:000053">
    <property type="entry name" value="Roundabout guidance receptor 1"/>
    <property type="match status" value="1"/>
</dbReference>
<comment type="caution">
    <text evidence="12">The sequence shown here is derived from an EMBL/GenBank/DDBJ whole genome shotgun (WGS) entry which is preliminary data.</text>
</comment>
<feature type="region of interest" description="Disordered" evidence="9">
    <location>
        <begin position="977"/>
        <end position="1077"/>
    </location>
</feature>
<name>A0A6L2PB09_COPFO</name>
<accession>A0A6L2PB09</accession>
<dbReference type="SUPFAM" id="SSF49265">
    <property type="entry name" value="Fibronectin type III"/>
    <property type="match status" value="2"/>
</dbReference>
<evidence type="ECO:0000256" key="9">
    <source>
        <dbReference type="SAM" id="MobiDB-lite"/>
    </source>
</evidence>
<evidence type="ECO:0000256" key="3">
    <source>
        <dbReference type="ARBA" id="ARBA00022729"/>
    </source>
</evidence>
<feature type="compositionally biased region" description="Low complexity" evidence="9">
    <location>
        <begin position="1425"/>
        <end position="1434"/>
    </location>
</feature>
<gene>
    <name evidence="12" type="ORF">Cfor_11692</name>
</gene>
<feature type="domain" description="Fibronectin type-III" evidence="11">
    <location>
        <begin position="393"/>
        <end position="490"/>
    </location>
</feature>
<dbReference type="Pfam" id="PF07679">
    <property type="entry name" value="I-set"/>
    <property type="match status" value="4"/>
</dbReference>
<keyword evidence="5" id="KW-1133">Transmembrane helix</keyword>
<dbReference type="OrthoDB" id="428111at2759"/>
<dbReference type="PROSITE" id="PS50853">
    <property type="entry name" value="FN3"/>
    <property type="match status" value="3"/>
</dbReference>
<dbReference type="GO" id="GO:0005886">
    <property type="term" value="C:plasma membrane"/>
    <property type="evidence" value="ECO:0007669"/>
    <property type="project" value="TreeGrafter"/>
</dbReference>
<reference evidence="13" key="1">
    <citation type="submission" date="2020-01" db="EMBL/GenBank/DDBJ databases">
        <title>Draft genome sequence of the Termite Coptotermes fromosanus.</title>
        <authorList>
            <person name="Itakura S."/>
            <person name="Yosikawa Y."/>
            <person name="Umezawa K."/>
        </authorList>
    </citation>
    <scope>NUCLEOTIDE SEQUENCE [LARGE SCALE GENOMIC DNA]</scope>
</reference>
<keyword evidence="13" id="KW-1185">Reference proteome</keyword>
<dbReference type="EMBL" id="BLKM01009890">
    <property type="protein sequence ID" value="GFG28560.1"/>
    <property type="molecule type" value="Genomic_DNA"/>
</dbReference>
<dbReference type="FunFam" id="2.60.40.10:FF:001167">
    <property type="entry name" value="Roundabout 2, isoform B"/>
    <property type="match status" value="1"/>
</dbReference>
<dbReference type="PANTHER" id="PTHR10075">
    <property type="entry name" value="BASIGIN RELATED"/>
    <property type="match status" value="1"/>
</dbReference>
<evidence type="ECO:0000259" key="11">
    <source>
        <dbReference type="PROSITE" id="PS50853"/>
    </source>
</evidence>
<feature type="region of interest" description="Disordered" evidence="9">
    <location>
        <begin position="1314"/>
        <end position="1452"/>
    </location>
</feature>